<dbReference type="Gene3D" id="3.80.10.10">
    <property type="entry name" value="Ribonuclease Inhibitor"/>
    <property type="match status" value="1"/>
</dbReference>
<sequence length="524" mass="57395">MDTSLLLHCPTVSATSKPNLKRPCSSSLHDATRFPSPNPLDWLLESFLQLPDSSADALDLSIDRIIQSTPYDSDKDDVIDRAFRLGLALTEAANRSARRRASMHNAVVWALPSDLTIKVFSSLDTQSLCKAAAACSFFHKCAADPLCYSNIDLTAVVPKVNNMVVSTMIQRAGKELRSLKLGVVPCPVALLGSYSNVGCSTRNFSDASLLLWNDKRSRQGKESFTLTRSCLAPLIVDGGGPGALLRGLHLFHIERMDNTAFGAALLACPSLLELEIVGLHVELSQTLESVSRSCPLLERLFFESSKTGRDDSLKLATCHDLVTHCPNISTLGLRGFKLPDLKLRGFRQLKFVDFSTSYSITGDFLRNLGGCAGGNLLEVLILRDCMHLREVMFSRLLSSILGGRFKYLRHLDVSNREGLASDDDWYHRCYSPSFASLGLLLKERPNLSVLAEFPAEGSFVEEPMTSSDNDMNLPSLVDSHTSEGSTNSFSPEPSYNSDQSSGNEDNVGSVFALHAEITDDVDYL</sequence>
<evidence type="ECO:0000259" key="2">
    <source>
        <dbReference type="Pfam" id="PF12937"/>
    </source>
</evidence>
<feature type="domain" description="F-box" evidence="2">
    <location>
        <begin position="109"/>
        <end position="153"/>
    </location>
</feature>
<dbReference type="InterPro" id="IPR036047">
    <property type="entry name" value="F-box-like_dom_sf"/>
</dbReference>
<dbReference type="PANTHER" id="PTHR38926:SF2">
    <property type="entry name" value="F-BOX_LRR-REPEAT PROTEIN 21-RELATED"/>
    <property type="match status" value="1"/>
</dbReference>
<proteinExistence type="predicted"/>
<dbReference type="SUPFAM" id="SSF81383">
    <property type="entry name" value="F-box domain"/>
    <property type="match status" value="1"/>
</dbReference>
<feature type="compositionally biased region" description="Polar residues" evidence="1">
    <location>
        <begin position="464"/>
        <end position="503"/>
    </location>
</feature>
<keyword evidence="4" id="KW-1185">Reference proteome</keyword>
<evidence type="ECO:0000256" key="1">
    <source>
        <dbReference type="SAM" id="MobiDB-lite"/>
    </source>
</evidence>
<dbReference type="Pfam" id="PF12937">
    <property type="entry name" value="F-box-like"/>
    <property type="match status" value="1"/>
</dbReference>
<dbReference type="InterPro" id="IPR001810">
    <property type="entry name" value="F-box_dom"/>
</dbReference>
<dbReference type="AlphaFoldDB" id="A0A2Z6ZZR9"/>
<accession>A0A2Z6ZZR9</accession>
<dbReference type="PANTHER" id="PTHR38926">
    <property type="entry name" value="F-BOX DOMAIN CONTAINING PROTEIN, EXPRESSED"/>
    <property type="match status" value="1"/>
</dbReference>
<reference evidence="3 4" key="1">
    <citation type="journal article" date="2015" name="Proc. Natl. Acad. Sci. U.S.A.">
        <title>The resurrection genome of Boea hygrometrica: A blueprint for survival of dehydration.</title>
        <authorList>
            <person name="Xiao L."/>
            <person name="Yang G."/>
            <person name="Zhang L."/>
            <person name="Yang X."/>
            <person name="Zhao S."/>
            <person name="Ji Z."/>
            <person name="Zhou Q."/>
            <person name="Hu M."/>
            <person name="Wang Y."/>
            <person name="Chen M."/>
            <person name="Xu Y."/>
            <person name="Jin H."/>
            <person name="Xiao X."/>
            <person name="Hu G."/>
            <person name="Bao F."/>
            <person name="Hu Y."/>
            <person name="Wan P."/>
            <person name="Li L."/>
            <person name="Deng X."/>
            <person name="Kuang T."/>
            <person name="Xiang C."/>
            <person name="Zhu J.K."/>
            <person name="Oliver M.J."/>
            <person name="He Y."/>
        </authorList>
    </citation>
    <scope>NUCLEOTIDE SEQUENCE [LARGE SCALE GENOMIC DNA]</scope>
    <source>
        <strain evidence="4">cv. XS01</strain>
    </source>
</reference>
<gene>
    <name evidence="3" type="ORF">F511_41862</name>
</gene>
<organism evidence="3 4">
    <name type="scientific">Dorcoceras hygrometricum</name>
    <dbReference type="NCBI Taxonomy" id="472368"/>
    <lineage>
        <taxon>Eukaryota</taxon>
        <taxon>Viridiplantae</taxon>
        <taxon>Streptophyta</taxon>
        <taxon>Embryophyta</taxon>
        <taxon>Tracheophyta</taxon>
        <taxon>Spermatophyta</taxon>
        <taxon>Magnoliopsida</taxon>
        <taxon>eudicotyledons</taxon>
        <taxon>Gunneridae</taxon>
        <taxon>Pentapetalae</taxon>
        <taxon>asterids</taxon>
        <taxon>lamiids</taxon>
        <taxon>Lamiales</taxon>
        <taxon>Gesneriaceae</taxon>
        <taxon>Didymocarpoideae</taxon>
        <taxon>Trichosporeae</taxon>
        <taxon>Loxocarpinae</taxon>
        <taxon>Dorcoceras</taxon>
    </lineage>
</organism>
<dbReference type="EMBL" id="KV020261">
    <property type="protein sequence ID" value="KZV14669.1"/>
    <property type="molecule type" value="Genomic_DNA"/>
</dbReference>
<dbReference type="InterPro" id="IPR032675">
    <property type="entry name" value="LRR_dom_sf"/>
</dbReference>
<dbReference type="OrthoDB" id="10257471at2759"/>
<name>A0A2Z6ZZR9_9LAMI</name>
<evidence type="ECO:0000313" key="4">
    <source>
        <dbReference type="Proteomes" id="UP000250235"/>
    </source>
</evidence>
<dbReference type="SUPFAM" id="SSF52047">
    <property type="entry name" value="RNI-like"/>
    <property type="match status" value="1"/>
</dbReference>
<feature type="region of interest" description="Disordered" evidence="1">
    <location>
        <begin position="461"/>
        <end position="503"/>
    </location>
</feature>
<dbReference type="Proteomes" id="UP000250235">
    <property type="component" value="Unassembled WGS sequence"/>
</dbReference>
<evidence type="ECO:0000313" key="3">
    <source>
        <dbReference type="EMBL" id="KZV14669.1"/>
    </source>
</evidence>
<protein>
    <submittedName>
        <fullName evidence="3">F-box protein-like</fullName>
    </submittedName>
</protein>